<organism evidence="2 3">
    <name type="scientific">Paraglomus brasilianum</name>
    <dbReference type="NCBI Taxonomy" id="144538"/>
    <lineage>
        <taxon>Eukaryota</taxon>
        <taxon>Fungi</taxon>
        <taxon>Fungi incertae sedis</taxon>
        <taxon>Mucoromycota</taxon>
        <taxon>Glomeromycotina</taxon>
        <taxon>Glomeromycetes</taxon>
        <taxon>Paraglomerales</taxon>
        <taxon>Paraglomeraceae</taxon>
        <taxon>Paraglomus</taxon>
    </lineage>
</organism>
<comment type="caution">
    <text evidence="2">The sequence shown here is derived from an EMBL/GenBank/DDBJ whole genome shotgun (WGS) entry which is preliminary data.</text>
</comment>
<reference evidence="2" key="1">
    <citation type="submission" date="2021-06" db="EMBL/GenBank/DDBJ databases">
        <authorList>
            <person name="Kallberg Y."/>
            <person name="Tangrot J."/>
            <person name="Rosling A."/>
        </authorList>
    </citation>
    <scope>NUCLEOTIDE SEQUENCE</scope>
    <source>
        <strain evidence="2">BR232B</strain>
    </source>
</reference>
<protein>
    <submittedName>
        <fullName evidence="2">3640_t:CDS:1</fullName>
    </submittedName>
</protein>
<dbReference type="OrthoDB" id="2385516at2759"/>
<feature type="region of interest" description="Disordered" evidence="1">
    <location>
        <begin position="62"/>
        <end position="105"/>
    </location>
</feature>
<dbReference type="GO" id="GO:0004540">
    <property type="term" value="F:RNA nuclease activity"/>
    <property type="evidence" value="ECO:0007669"/>
    <property type="project" value="InterPro"/>
</dbReference>
<dbReference type="EMBL" id="CAJVPI010003007">
    <property type="protein sequence ID" value="CAG8652868.1"/>
    <property type="molecule type" value="Genomic_DNA"/>
</dbReference>
<keyword evidence="3" id="KW-1185">Reference proteome</keyword>
<evidence type="ECO:0000313" key="2">
    <source>
        <dbReference type="EMBL" id="CAG8652868.1"/>
    </source>
</evidence>
<evidence type="ECO:0000256" key="1">
    <source>
        <dbReference type="SAM" id="MobiDB-lite"/>
    </source>
</evidence>
<dbReference type="Proteomes" id="UP000789739">
    <property type="component" value="Unassembled WGS sequence"/>
</dbReference>
<dbReference type="InterPro" id="IPR037178">
    <property type="entry name" value="ColicinD_C_sf"/>
</dbReference>
<dbReference type="AlphaFoldDB" id="A0A9N9DUD7"/>
<name>A0A9N9DUD7_9GLOM</name>
<evidence type="ECO:0000313" key="3">
    <source>
        <dbReference type="Proteomes" id="UP000789739"/>
    </source>
</evidence>
<sequence>MQINNHRLSSIASPILTSKNIKSASGVKVTVCRESDVMDDKLYVELHVFEYESLSNFIKPVTNTPSTSISPSKRSRLSQLTKETINTPPASNSTKQGETSENPSRNQDAYLIVDSVSHNCVIIYRGGDKDYQLWSGWKLSDAQYNHVTQPPFKLRAVVLTVYEDILDEIANSEVERDDLLDRFLEVYLDDKNSYGDEVYNQIADFFELAESYIPLSFEGRDEVKPEDNYELDYEKIKKKAKDILGGT</sequence>
<gene>
    <name evidence="2" type="ORF">PBRASI_LOCUS10355</name>
</gene>
<dbReference type="Gene3D" id="3.10.450.200">
    <property type="match status" value="1"/>
</dbReference>
<accession>A0A9N9DUD7</accession>
<proteinExistence type="predicted"/>